<sequence length="218" mass="24292">MHVLVLFDRETEAVGIGVVLVAMQLHEQQEHAGEDEAKVGRVAEALERRTMAPQGEQRDHCGKRGDLPKLDAETGRKTEAVEQTEAEHSRQQVRRLHLEVLLETAVVVEALVDDADRDDGVDQVIVPRDLVEGREDQRDAVPDGEHRDELGDVLEAGEEEDHPEQKQQVVIAGQHVRRAEADVLEIAAAEHALAVGFRDAVGERVEWKADGDRQGRKR</sequence>
<dbReference type="WBParaSite" id="BTMF_0001526701-mRNA-1">
    <property type="protein sequence ID" value="BTMF_0001526701-mRNA-1"/>
    <property type="gene ID" value="BTMF_0001526701"/>
</dbReference>
<dbReference type="Proteomes" id="UP000280834">
    <property type="component" value="Unassembled WGS sequence"/>
</dbReference>
<dbReference type="AlphaFoldDB" id="A0A0R3R5H7"/>
<reference evidence="4" key="1">
    <citation type="submission" date="2017-02" db="UniProtKB">
        <authorList>
            <consortium name="WormBaseParasite"/>
        </authorList>
    </citation>
    <scope>IDENTIFICATION</scope>
</reference>
<reference evidence="2 3" key="2">
    <citation type="submission" date="2018-11" db="EMBL/GenBank/DDBJ databases">
        <authorList>
            <consortium name="Pathogen Informatics"/>
        </authorList>
    </citation>
    <scope>NUCLEOTIDE SEQUENCE [LARGE SCALE GENOMIC DNA]</scope>
</reference>
<feature type="region of interest" description="Disordered" evidence="1">
    <location>
        <begin position="50"/>
        <end position="89"/>
    </location>
</feature>
<proteinExistence type="predicted"/>
<evidence type="ECO:0000313" key="3">
    <source>
        <dbReference type="Proteomes" id="UP000280834"/>
    </source>
</evidence>
<evidence type="ECO:0000256" key="1">
    <source>
        <dbReference type="SAM" id="MobiDB-lite"/>
    </source>
</evidence>
<gene>
    <name evidence="2" type="ORF">BTMF_LOCUS13262</name>
</gene>
<organism evidence="4">
    <name type="scientific">Brugia timori</name>
    <dbReference type="NCBI Taxonomy" id="42155"/>
    <lineage>
        <taxon>Eukaryota</taxon>
        <taxon>Metazoa</taxon>
        <taxon>Ecdysozoa</taxon>
        <taxon>Nematoda</taxon>
        <taxon>Chromadorea</taxon>
        <taxon>Rhabditida</taxon>
        <taxon>Spirurina</taxon>
        <taxon>Spiruromorpha</taxon>
        <taxon>Filarioidea</taxon>
        <taxon>Onchocercidae</taxon>
        <taxon>Brugia</taxon>
    </lineage>
</organism>
<evidence type="ECO:0000313" key="2">
    <source>
        <dbReference type="EMBL" id="VDO45260.1"/>
    </source>
</evidence>
<keyword evidence="3" id="KW-1185">Reference proteome</keyword>
<name>A0A0R3R5H7_9BILA</name>
<protein>
    <submittedName>
        <fullName evidence="4">Secreted protein</fullName>
    </submittedName>
</protein>
<accession>A0A0R3R5H7</accession>
<evidence type="ECO:0000313" key="4">
    <source>
        <dbReference type="WBParaSite" id="BTMF_0001526701-mRNA-1"/>
    </source>
</evidence>
<dbReference type="EMBL" id="UZAG01019923">
    <property type="protein sequence ID" value="VDO45260.1"/>
    <property type="molecule type" value="Genomic_DNA"/>
</dbReference>